<dbReference type="GeneID" id="101854833"/>
<keyword evidence="1" id="KW-0732">Signal</keyword>
<proteinExistence type="predicted"/>
<dbReference type="Proteomes" id="UP000694888">
    <property type="component" value="Unplaced"/>
</dbReference>
<dbReference type="InterPro" id="IPR012338">
    <property type="entry name" value="Beta-lactam/transpept-like"/>
</dbReference>
<feature type="signal peptide" evidence="1">
    <location>
        <begin position="1"/>
        <end position="20"/>
    </location>
</feature>
<feature type="domain" description="Beta-lactamase-related" evidence="2">
    <location>
        <begin position="33"/>
        <end position="364"/>
    </location>
</feature>
<accession>A0ABM0K7X5</accession>
<dbReference type="Gene3D" id="3.40.710.10">
    <property type="entry name" value="DD-peptidase/beta-lactamase superfamily"/>
    <property type="match status" value="1"/>
</dbReference>
<name>A0ABM0K7X5_APLCA</name>
<evidence type="ECO:0000256" key="1">
    <source>
        <dbReference type="SAM" id="SignalP"/>
    </source>
</evidence>
<sequence>MTYCGTVWLTFVVSLSTVLGLQQLTQDSRRELKEFVQAVMKCNDIPGVQIAMTTRNQTVLAEGYGAKKLATGEPMTSSTLQCIGSNTKSFTAMLAALAVQEGKLDWDKPIADYFYKDFKLQSEYRTQQVSIKDLLGHRTGLTPFWGVTIAGLNISFQDVASRMKDFPTKYPFRDRFIYTNYAFVLAAATIEKALGETWYQSVQTRLLDKIGMNSTRFINRMSALDWSNAAFSLYQKKNGIIVEYPETDLINYVGSVCPAGCLFSTAEDMAKWGRFILSGGVTEQGERLVNHSVMNQMFIPSFAITSPISLTRPHFPVASTVDGYGLGLYTGYYRGYKMVLHDGLYNGFHSVQAYLPDLGVGVFVDVPVTGRKQRQVELTVLLVAGYALDILSENEPWLNTSNVCTFVVPLGPAPAENVSPKTTTPLPTTASNPIIGRKKRSLKTKLGQGRVDSRRDTASVVNCLGQASTGAQSTLSTYEGTYSHPAFGDFYIKMEGDKLRYHYGTLQKGELTPTGKPGEFYQHFEHPLEFVEESYANTPLTVITFTPLPEPGSSMAAVITFLGSDYPPTFKRA</sequence>
<dbReference type="Pfam" id="PF00144">
    <property type="entry name" value="Beta-lactamase"/>
    <property type="match status" value="1"/>
</dbReference>
<dbReference type="SUPFAM" id="SSF56601">
    <property type="entry name" value="beta-lactamase/transpeptidase-like"/>
    <property type="match status" value="1"/>
</dbReference>
<protein>
    <submittedName>
        <fullName evidence="4">Protein flp</fullName>
    </submittedName>
</protein>
<feature type="chain" id="PRO_5046376368" evidence="1">
    <location>
        <begin position="21"/>
        <end position="573"/>
    </location>
</feature>
<dbReference type="InterPro" id="IPR050491">
    <property type="entry name" value="AmpC-like"/>
</dbReference>
<dbReference type="InterPro" id="IPR001466">
    <property type="entry name" value="Beta-lactam-related"/>
</dbReference>
<dbReference type="PANTHER" id="PTHR46825:SF15">
    <property type="entry name" value="BETA-LACTAMASE-RELATED DOMAIN-CONTAINING PROTEIN"/>
    <property type="match status" value="1"/>
</dbReference>
<dbReference type="RefSeq" id="XP_005110918.2">
    <property type="nucleotide sequence ID" value="XM_005110861.2"/>
</dbReference>
<evidence type="ECO:0000313" key="3">
    <source>
        <dbReference type="Proteomes" id="UP000694888"/>
    </source>
</evidence>
<keyword evidence="3" id="KW-1185">Reference proteome</keyword>
<evidence type="ECO:0000259" key="2">
    <source>
        <dbReference type="Pfam" id="PF00144"/>
    </source>
</evidence>
<gene>
    <name evidence="4" type="primary">LOC101854833</name>
</gene>
<dbReference type="PANTHER" id="PTHR46825">
    <property type="entry name" value="D-ALANYL-D-ALANINE-CARBOXYPEPTIDASE/ENDOPEPTIDASE AMPH"/>
    <property type="match status" value="1"/>
</dbReference>
<reference evidence="4" key="1">
    <citation type="submission" date="2025-08" db="UniProtKB">
        <authorList>
            <consortium name="RefSeq"/>
        </authorList>
    </citation>
    <scope>IDENTIFICATION</scope>
</reference>
<evidence type="ECO:0000313" key="4">
    <source>
        <dbReference type="RefSeq" id="XP_005110918.2"/>
    </source>
</evidence>
<organism evidence="3 4">
    <name type="scientific">Aplysia californica</name>
    <name type="common">California sea hare</name>
    <dbReference type="NCBI Taxonomy" id="6500"/>
    <lineage>
        <taxon>Eukaryota</taxon>
        <taxon>Metazoa</taxon>
        <taxon>Spiralia</taxon>
        <taxon>Lophotrochozoa</taxon>
        <taxon>Mollusca</taxon>
        <taxon>Gastropoda</taxon>
        <taxon>Heterobranchia</taxon>
        <taxon>Euthyneura</taxon>
        <taxon>Tectipleura</taxon>
        <taxon>Aplysiida</taxon>
        <taxon>Aplysioidea</taxon>
        <taxon>Aplysiidae</taxon>
        <taxon>Aplysia</taxon>
    </lineage>
</organism>
<dbReference type="Gene3D" id="2.40.128.600">
    <property type="match status" value="1"/>
</dbReference>